<keyword evidence="3" id="KW-1185">Reference proteome</keyword>
<reference evidence="2" key="1">
    <citation type="submission" date="2021-01" db="EMBL/GenBank/DDBJ databases">
        <title>Phytophthora aleatoria, a newly-described species from Pinus radiata is distinct from Phytophthora cactorum isolates based on comparative genomics.</title>
        <authorList>
            <person name="Mcdougal R."/>
            <person name="Panda P."/>
            <person name="Williams N."/>
            <person name="Studholme D.J."/>
        </authorList>
    </citation>
    <scope>NUCLEOTIDE SEQUENCE</scope>
    <source>
        <strain evidence="2">NZFS 4037</strain>
    </source>
</reference>
<evidence type="ECO:0000313" key="2">
    <source>
        <dbReference type="EMBL" id="KAG6950586.1"/>
    </source>
</evidence>
<dbReference type="Proteomes" id="UP000709295">
    <property type="component" value="Unassembled WGS sequence"/>
</dbReference>
<dbReference type="EMBL" id="JAENGY010001285">
    <property type="protein sequence ID" value="KAG6950586.1"/>
    <property type="molecule type" value="Genomic_DNA"/>
</dbReference>
<accession>A0A8J5ICE7</accession>
<name>A0A8J5ICE7_9STRA</name>
<evidence type="ECO:0000313" key="3">
    <source>
        <dbReference type="Proteomes" id="UP000709295"/>
    </source>
</evidence>
<evidence type="ECO:0000256" key="1">
    <source>
        <dbReference type="SAM" id="MobiDB-lite"/>
    </source>
</evidence>
<feature type="region of interest" description="Disordered" evidence="1">
    <location>
        <begin position="1"/>
        <end position="21"/>
    </location>
</feature>
<organism evidence="2 3">
    <name type="scientific">Phytophthora aleatoria</name>
    <dbReference type="NCBI Taxonomy" id="2496075"/>
    <lineage>
        <taxon>Eukaryota</taxon>
        <taxon>Sar</taxon>
        <taxon>Stramenopiles</taxon>
        <taxon>Oomycota</taxon>
        <taxon>Peronosporomycetes</taxon>
        <taxon>Peronosporales</taxon>
        <taxon>Peronosporaceae</taxon>
        <taxon>Phytophthora</taxon>
    </lineage>
</organism>
<gene>
    <name evidence="2" type="ORF">JG688_00014089</name>
</gene>
<sequence>MPRAPPRLSSSTPPRCVATEEERQRVWMRTRLETTGLRWRGTKMSPVRRHTVSASQGIPVLPREAVPALTASSALTKWWRRWKITSKRIAR</sequence>
<comment type="caution">
    <text evidence="2">The sequence shown here is derived from an EMBL/GenBank/DDBJ whole genome shotgun (WGS) entry which is preliminary data.</text>
</comment>
<proteinExistence type="predicted"/>
<dbReference type="AlphaFoldDB" id="A0A8J5ICE7"/>
<protein>
    <submittedName>
        <fullName evidence="2">Uncharacterized protein</fullName>
    </submittedName>
</protein>